<evidence type="ECO:0000256" key="2">
    <source>
        <dbReference type="ARBA" id="ARBA00023002"/>
    </source>
</evidence>
<protein>
    <submittedName>
        <fullName evidence="4">NADP-dependent 3-hydroxy acid dehydrogenase YdfG</fullName>
    </submittedName>
</protein>
<name>A0A316G1U2_9RHOB</name>
<dbReference type="SUPFAM" id="SSF51735">
    <property type="entry name" value="NAD(P)-binding Rossmann-fold domains"/>
    <property type="match status" value="1"/>
</dbReference>
<dbReference type="GO" id="GO:0016491">
    <property type="term" value="F:oxidoreductase activity"/>
    <property type="evidence" value="ECO:0007669"/>
    <property type="project" value="UniProtKB-KW"/>
</dbReference>
<dbReference type="InterPro" id="IPR002347">
    <property type="entry name" value="SDR_fam"/>
</dbReference>
<dbReference type="EMBL" id="QGGV01000010">
    <property type="protein sequence ID" value="PWK54819.1"/>
    <property type="molecule type" value="Genomic_DNA"/>
</dbReference>
<dbReference type="PRINTS" id="PR00080">
    <property type="entry name" value="SDRFAMILY"/>
</dbReference>
<keyword evidence="5" id="KW-1185">Reference proteome</keyword>
<dbReference type="OrthoDB" id="9810734at2"/>
<dbReference type="FunFam" id="3.40.50.720:FF:000084">
    <property type="entry name" value="Short-chain dehydrogenase reductase"/>
    <property type="match status" value="1"/>
</dbReference>
<accession>A0A316G1U2</accession>
<dbReference type="AlphaFoldDB" id="A0A316G1U2"/>
<dbReference type="Gene3D" id="3.40.50.720">
    <property type="entry name" value="NAD(P)-binding Rossmann-like Domain"/>
    <property type="match status" value="1"/>
</dbReference>
<dbReference type="RefSeq" id="WP_109760603.1">
    <property type="nucleotide sequence ID" value="NZ_CP034588.1"/>
</dbReference>
<dbReference type="PRINTS" id="PR00081">
    <property type="entry name" value="GDHRDH"/>
</dbReference>
<dbReference type="PANTHER" id="PTHR43669:SF3">
    <property type="entry name" value="ALCOHOL DEHYDROGENASE, PUTATIVE (AFU_ORTHOLOGUE AFUA_3G03445)-RELATED"/>
    <property type="match status" value="1"/>
</dbReference>
<evidence type="ECO:0000256" key="3">
    <source>
        <dbReference type="RuleBase" id="RU000363"/>
    </source>
</evidence>
<evidence type="ECO:0000313" key="4">
    <source>
        <dbReference type="EMBL" id="PWK54819.1"/>
    </source>
</evidence>
<reference evidence="4 5" key="1">
    <citation type="submission" date="2018-05" db="EMBL/GenBank/DDBJ databases">
        <title>Genomic Encyclopedia of Type Strains, Phase IV (KMG-IV): sequencing the most valuable type-strain genomes for metagenomic binning, comparative biology and taxonomic classification.</title>
        <authorList>
            <person name="Goeker M."/>
        </authorList>
    </citation>
    <scope>NUCLEOTIDE SEQUENCE [LARGE SCALE GENOMIC DNA]</scope>
    <source>
        <strain evidence="4 5">DSM 103371</strain>
    </source>
</reference>
<dbReference type="PANTHER" id="PTHR43669">
    <property type="entry name" value="5-KETO-D-GLUCONATE 5-REDUCTASE"/>
    <property type="match status" value="1"/>
</dbReference>
<organism evidence="4 5">
    <name type="scientific">Silicimonas algicola</name>
    <dbReference type="NCBI Taxonomy" id="1826607"/>
    <lineage>
        <taxon>Bacteria</taxon>
        <taxon>Pseudomonadati</taxon>
        <taxon>Pseudomonadota</taxon>
        <taxon>Alphaproteobacteria</taxon>
        <taxon>Rhodobacterales</taxon>
        <taxon>Paracoccaceae</taxon>
    </lineage>
</organism>
<dbReference type="Pfam" id="PF00106">
    <property type="entry name" value="adh_short"/>
    <property type="match status" value="1"/>
</dbReference>
<dbReference type="Proteomes" id="UP000245390">
    <property type="component" value="Unassembled WGS sequence"/>
</dbReference>
<sequence>MEADGKTVIISGASRGIGAAAAETFVGAGARVVLLARGADAIRDLAGRLGEAALAVPCDVARYDEVAGAVAEAEAKFGPVDVLVNNAGVIEPIAHLASSDPAGWGTAIDVNLKGVYHGMRAVLPGMIARGRGTILTVSSGAAHSPVEAWSHYCASKAGAAMLTRSAHLEAGPSGVRVMGLSPGTVATEMQREIKASGINPVSRLEWSDHVPPEWPAKALLWMCGPEADEFLGQEISLRDEGIRARLGLAR</sequence>
<comment type="caution">
    <text evidence="4">The sequence shown here is derived from an EMBL/GenBank/DDBJ whole genome shotgun (WGS) entry which is preliminary data.</text>
</comment>
<dbReference type="PROSITE" id="PS00061">
    <property type="entry name" value="ADH_SHORT"/>
    <property type="match status" value="1"/>
</dbReference>
<keyword evidence="2" id="KW-0560">Oxidoreductase</keyword>
<dbReference type="KEGG" id="salo:EF888_00840"/>
<comment type="similarity">
    <text evidence="1 3">Belongs to the short-chain dehydrogenases/reductases (SDR) family.</text>
</comment>
<dbReference type="InterPro" id="IPR036291">
    <property type="entry name" value="NAD(P)-bd_dom_sf"/>
</dbReference>
<dbReference type="InterPro" id="IPR020904">
    <property type="entry name" value="Sc_DH/Rdtase_CS"/>
</dbReference>
<evidence type="ECO:0000256" key="1">
    <source>
        <dbReference type="ARBA" id="ARBA00006484"/>
    </source>
</evidence>
<proteinExistence type="inferred from homology"/>
<evidence type="ECO:0000313" key="5">
    <source>
        <dbReference type="Proteomes" id="UP000245390"/>
    </source>
</evidence>
<gene>
    <name evidence="4" type="ORF">C8D95_110111</name>
</gene>
<dbReference type="CDD" id="cd05233">
    <property type="entry name" value="SDR_c"/>
    <property type="match status" value="1"/>
</dbReference>